<evidence type="ECO:0000313" key="1">
    <source>
        <dbReference type="EMBL" id="OMJ23634.1"/>
    </source>
</evidence>
<dbReference type="AlphaFoldDB" id="A0A1R1Y9S5"/>
<organism evidence="1 2">
    <name type="scientific">Smittium culicis</name>
    <dbReference type="NCBI Taxonomy" id="133412"/>
    <lineage>
        <taxon>Eukaryota</taxon>
        <taxon>Fungi</taxon>
        <taxon>Fungi incertae sedis</taxon>
        <taxon>Zoopagomycota</taxon>
        <taxon>Kickxellomycotina</taxon>
        <taxon>Harpellomycetes</taxon>
        <taxon>Harpellales</taxon>
        <taxon>Legeriomycetaceae</taxon>
        <taxon>Smittium</taxon>
    </lineage>
</organism>
<accession>A0A1R1Y9S5</accession>
<protein>
    <submittedName>
        <fullName evidence="1">Uncharacterized protein</fullName>
    </submittedName>
</protein>
<evidence type="ECO:0000313" key="2">
    <source>
        <dbReference type="Proteomes" id="UP000187283"/>
    </source>
</evidence>
<proteinExistence type="predicted"/>
<dbReference type="Proteomes" id="UP000187283">
    <property type="component" value="Unassembled WGS sequence"/>
</dbReference>
<reference evidence="1 2" key="1">
    <citation type="submission" date="2017-01" db="EMBL/GenBank/DDBJ databases">
        <authorList>
            <person name="Mah S.A."/>
            <person name="Swanson W.J."/>
            <person name="Moy G.W."/>
            <person name="Vacquier V.D."/>
        </authorList>
    </citation>
    <scope>NUCLEOTIDE SEQUENCE [LARGE SCALE GENOMIC DNA]</scope>
    <source>
        <strain evidence="1 2">GSMNP</strain>
    </source>
</reference>
<keyword evidence="2" id="KW-1185">Reference proteome</keyword>
<sequence>MIFFNNFASEDVGVGSAITIFHTSDGTPSAAGAFLFGVSARAPLELRVSQSSMQLLMESGRSGRFFLSTVYVLYLTKVPL</sequence>
<name>A0A1R1Y9S5_9FUNG</name>
<comment type="caution">
    <text evidence="1">The sequence shown here is derived from an EMBL/GenBank/DDBJ whole genome shotgun (WGS) entry which is preliminary data.</text>
</comment>
<dbReference type="EMBL" id="LSSN01000506">
    <property type="protein sequence ID" value="OMJ23634.1"/>
    <property type="molecule type" value="Genomic_DNA"/>
</dbReference>
<gene>
    <name evidence="1" type="ORF">AYI70_g2143</name>
</gene>